<accession>A0A8E2E1D4</accession>
<dbReference type="PANTHER" id="PTHR10622:SF10">
    <property type="entry name" value="HET DOMAIN-CONTAINING PROTEIN"/>
    <property type="match status" value="1"/>
</dbReference>
<name>A0A8E2E1D4_9PEZI</name>
<sequence length="129" mass="14771">MRLLKVKADGSFSLTSFAPDQIRPYAILSHGWEADNQDVTFKDLTNSVASSKNGYRKIQFCGEQARNDGLEYFWVDSCCTDKMDFTELSTAINSTFRWHQDSARSYVCLSDISMDIRPQSSTQWESAFR</sequence>
<protein>
    <recommendedName>
        <fullName evidence="1">Heterokaryon incompatibility domain-containing protein</fullName>
    </recommendedName>
</protein>
<gene>
    <name evidence="2" type="ORF">K432DRAFT_308217</name>
</gene>
<dbReference type="Proteomes" id="UP000250266">
    <property type="component" value="Unassembled WGS sequence"/>
</dbReference>
<evidence type="ECO:0000259" key="1">
    <source>
        <dbReference type="Pfam" id="PF06985"/>
    </source>
</evidence>
<reference evidence="2 3" key="1">
    <citation type="journal article" date="2016" name="Nat. Commun.">
        <title>Ectomycorrhizal ecology is imprinted in the genome of the dominant symbiotic fungus Cenococcum geophilum.</title>
        <authorList>
            <consortium name="DOE Joint Genome Institute"/>
            <person name="Peter M."/>
            <person name="Kohler A."/>
            <person name="Ohm R.A."/>
            <person name="Kuo A."/>
            <person name="Krutzmann J."/>
            <person name="Morin E."/>
            <person name="Arend M."/>
            <person name="Barry K.W."/>
            <person name="Binder M."/>
            <person name="Choi C."/>
            <person name="Clum A."/>
            <person name="Copeland A."/>
            <person name="Grisel N."/>
            <person name="Haridas S."/>
            <person name="Kipfer T."/>
            <person name="LaButti K."/>
            <person name="Lindquist E."/>
            <person name="Lipzen A."/>
            <person name="Maire R."/>
            <person name="Meier B."/>
            <person name="Mihaltcheva S."/>
            <person name="Molinier V."/>
            <person name="Murat C."/>
            <person name="Poggeler S."/>
            <person name="Quandt C.A."/>
            <person name="Sperisen C."/>
            <person name="Tritt A."/>
            <person name="Tisserant E."/>
            <person name="Crous P.W."/>
            <person name="Henrissat B."/>
            <person name="Nehls U."/>
            <person name="Egli S."/>
            <person name="Spatafora J.W."/>
            <person name="Grigoriev I.V."/>
            <person name="Martin F.M."/>
        </authorList>
    </citation>
    <scope>NUCLEOTIDE SEQUENCE [LARGE SCALE GENOMIC DNA]</scope>
    <source>
        <strain evidence="2 3">CBS 459.81</strain>
    </source>
</reference>
<dbReference type="EMBL" id="KV745301">
    <property type="protein sequence ID" value="OCK75561.1"/>
    <property type="molecule type" value="Genomic_DNA"/>
</dbReference>
<evidence type="ECO:0000313" key="3">
    <source>
        <dbReference type="Proteomes" id="UP000250266"/>
    </source>
</evidence>
<proteinExistence type="predicted"/>
<evidence type="ECO:0000313" key="2">
    <source>
        <dbReference type="EMBL" id="OCK75561.1"/>
    </source>
</evidence>
<dbReference type="Pfam" id="PF06985">
    <property type="entry name" value="HET"/>
    <property type="match status" value="1"/>
</dbReference>
<organism evidence="2 3">
    <name type="scientific">Lepidopterella palustris CBS 459.81</name>
    <dbReference type="NCBI Taxonomy" id="1314670"/>
    <lineage>
        <taxon>Eukaryota</taxon>
        <taxon>Fungi</taxon>
        <taxon>Dikarya</taxon>
        <taxon>Ascomycota</taxon>
        <taxon>Pezizomycotina</taxon>
        <taxon>Dothideomycetes</taxon>
        <taxon>Pleosporomycetidae</taxon>
        <taxon>Mytilinidiales</taxon>
        <taxon>Argynnaceae</taxon>
        <taxon>Lepidopterella</taxon>
    </lineage>
</organism>
<feature type="domain" description="Heterokaryon incompatibility" evidence="1">
    <location>
        <begin position="25"/>
        <end position="113"/>
    </location>
</feature>
<dbReference type="AlphaFoldDB" id="A0A8E2E1D4"/>
<keyword evidence="3" id="KW-1185">Reference proteome</keyword>
<dbReference type="PANTHER" id="PTHR10622">
    <property type="entry name" value="HET DOMAIN-CONTAINING PROTEIN"/>
    <property type="match status" value="1"/>
</dbReference>
<dbReference type="InterPro" id="IPR010730">
    <property type="entry name" value="HET"/>
</dbReference>
<dbReference type="OrthoDB" id="674604at2759"/>